<dbReference type="InterPro" id="IPR004772">
    <property type="entry name" value="TrkH"/>
</dbReference>
<evidence type="ECO:0000313" key="12">
    <source>
        <dbReference type="Proteomes" id="UP000197032"/>
    </source>
</evidence>
<feature type="transmembrane region" description="Helical" evidence="10">
    <location>
        <begin position="405"/>
        <end position="430"/>
    </location>
</feature>
<dbReference type="InterPro" id="IPR003445">
    <property type="entry name" value="Cat_transpt"/>
</dbReference>
<organism evidence="11 12">
    <name type="scientific">Calderihabitans maritimus</name>
    <dbReference type="NCBI Taxonomy" id="1246530"/>
    <lineage>
        <taxon>Bacteria</taxon>
        <taxon>Bacillati</taxon>
        <taxon>Bacillota</taxon>
        <taxon>Clostridia</taxon>
        <taxon>Neomoorellales</taxon>
        <taxon>Calderihabitantaceae</taxon>
        <taxon>Calderihabitans</taxon>
    </lineage>
</organism>
<evidence type="ECO:0000256" key="9">
    <source>
        <dbReference type="ARBA" id="ARBA00023136"/>
    </source>
</evidence>
<gene>
    <name evidence="11" type="ORF">KKC1_16820</name>
</gene>
<comment type="subcellular location">
    <subcellularLocation>
        <location evidence="1">Cell membrane</location>
        <topology evidence="1">Multi-pass membrane protein</topology>
    </subcellularLocation>
</comment>
<feature type="transmembrane region" description="Helical" evidence="10">
    <location>
        <begin position="353"/>
        <end position="373"/>
    </location>
</feature>
<name>A0A1Z5HSW4_9FIRM</name>
<evidence type="ECO:0000256" key="10">
    <source>
        <dbReference type="SAM" id="Phobius"/>
    </source>
</evidence>
<evidence type="ECO:0000313" key="11">
    <source>
        <dbReference type="EMBL" id="GAW92528.1"/>
    </source>
</evidence>
<evidence type="ECO:0000256" key="8">
    <source>
        <dbReference type="ARBA" id="ARBA00023065"/>
    </source>
</evidence>
<keyword evidence="3" id="KW-1003">Cell membrane</keyword>
<sequence>MANVGKQLGPPQVLVLGFLGVILVGTILLSLPISSADGTRTNFIDALFTATSAVCVTGLVVVDTGTYWSTFGQVIILILIEVGGLGFMTFATLFAILLGKKIGLRERLLLQEALNKISFDGVVRLVKHIVLITFSIQGLAALILAARWLELLGWKKALYYGIFHAVSAFNNAGFDIFGGVTGPFSSLSSFVGDPLVNLVISGLFITGGIGFSVIVDIFTKRNWRKLSLHSKIVLTMTAVLIAAGFLGVLVLEAGNPKTLQNLSWGEKIMAAFFQGVTPRTAGFNTINIADLTSATQLLLIVLMFIGASPGSTGGGIKTSTFAGLLSAVRATILGQEDVTAYGRRIPRGLINKAVAVTFVAFCLIMVMTLLLLITEKADFLTTLFETTSAFGTVGLSMGLTPRLTLLGRLIIIITMFVGRVGPLTLAFAIAQRRKKTSIRYPEDKILIG</sequence>
<keyword evidence="7 10" id="KW-1133">Transmembrane helix</keyword>
<feature type="transmembrane region" description="Helical" evidence="10">
    <location>
        <begin position="12"/>
        <end position="31"/>
    </location>
</feature>
<dbReference type="NCBIfam" id="TIGR00933">
    <property type="entry name" value="2a38"/>
    <property type="match status" value="1"/>
</dbReference>
<keyword evidence="5 10" id="KW-0812">Transmembrane</keyword>
<comment type="caution">
    <text evidence="11">The sequence shown here is derived from an EMBL/GenBank/DDBJ whole genome shotgun (WGS) entry which is preliminary data.</text>
</comment>
<feature type="transmembrane region" description="Helical" evidence="10">
    <location>
        <begin position="74"/>
        <end position="98"/>
    </location>
</feature>
<dbReference type="PANTHER" id="PTHR32024:SF1">
    <property type="entry name" value="KTR SYSTEM POTASSIUM UPTAKE PROTEIN B"/>
    <property type="match status" value="1"/>
</dbReference>
<dbReference type="OrthoDB" id="9810952at2"/>
<dbReference type="AlphaFoldDB" id="A0A1Z5HSW4"/>
<accession>A0A1Z5HSW4</accession>
<dbReference type="Pfam" id="PF02386">
    <property type="entry name" value="TrkH"/>
    <property type="match status" value="1"/>
</dbReference>
<evidence type="ECO:0000256" key="1">
    <source>
        <dbReference type="ARBA" id="ARBA00004651"/>
    </source>
</evidence>
<keyword evidence="9 10" id="KW-0472">Membrane</keyword>
<feature type="transmembrane region" description="Helical" evidence="10">
    <location>
        <begin position="43"/>
        <end position="62"/>
    </location>
</feature>
<dbReference type="Proteomes" id="UP000197032">
    <property type="component" value="Unassembled WGS sequence"/>
</dbReference>
<keyword evidence="12" id="KW-1185">Reference proteome</keyword>
<reference evidence="12" key="1">
    <citation type="journal article" date="2017" name="Appl. Environ. Microbiol.">
        <title>Genomic analysis of Calderihabitans maritimus KKC1, a thermophilic hydrogenogenic carboxydotrophic bacterium isolated from marine sediment.</title>
        <authorList>
            <person name="Omae K."/>
            <person name="Yoneda Y."/>
            <person name="Fukuyama Y."/>
            <person name="Yoshida T."/>
            <person name="Sako Y."/>
        </authorList>
    </citation>
    <scope>NUCLEOTIDE SEQUENCE [LARGE SCALE GENOMIC DNA]</scope>
    <source>
        <strain evidence="12">KKC1</strain>
    </source>
</reference>
<dbReference type="EMBL" id="BDGJ01000084">
    <property type="protein sequence ID" value="GAW92528.1"/>
    <property type="molecule type" value="Genomic_DNA"/>
</dbReference>
<evidence type="ECO:0000256" key="3">
    <source>
        <dbReference type="ARBA" id="ARBA00022475"/>
    </source>
</evidence>
<feature type="transmembrane region" description="Helical" evidence="10">
    <location>
        <begin position="288"/>
        <end position="307"/>
    </location>
</feature>
<evidence type="ECO:0000256" key="4">
    <source>
        <dbReference type="ARBA" id="ARBA00022538"/>
    </source>
</evidence>
<keyword evidence="6" id="KW-0630">Potassium</keyword>
<protein>
    <submittedName>
        <fullName evidence="11">TrkH family potassium uptake protein</fullName>
    </submittedName>
</protein>
<feature type="transmembrane region" description="Helical" evidence="10">
    <location>
        <begin position="129"/>
        <end position="149"/>
    </location>
</feature>
<feature type="transmembrane region" description="Helical" evidence="10">
    <location>
        <begin position="231"/>
        <end position="251"/>
    </location>
</feature>
<evidence type="ECO:0000256" key="5">
    <source>
        <dbReference type="ARBA" id="ARBA00022692"/>
    </source>
</evidence>
<keyword evidence="4" id="KW-0633">Potassium transport</keyword>
<dbReference type="GO" id="GO:0015379">
    <property type="term" value="F:potassium:chloride symporter activity"/>
    <property type="evidence" value="ECO:0007669"/>
    <property type="project" value="InterPro"/>
</dbReference>
<dbReference type="RefSeq" id="WP_088553852.1">
    <property type="nucleotide sequence ID" value="NZ_BDGJ01000084.1"/>
</dbReference>
<keyword evidence="2" id="KW-0813">Transport</keyword>
<feature type="transmembrane region" description="Helical" evidence="10">
    <location>
        <begin position="195"/>
        <end position="219"/>
    </location>
</feature>
<dbReference type="PANTHER" id="PTHR32024">
    <property type="entry name" value="TRK SYSTEM POTASSIUM UPTAKE PROTEIN TRKG-RELATED"/>
    <property type="match status" value="1"/>
</dbReference>
<evidence type="ECO:0000256" key="7">
    <source>
        <dbReference type="ARBA" id="ARBA00022989"/>
    </source>
</evidence>
<evidence type="ECO:0000256" key="2">
    <source>
        <dbReference type="ARBA" id="ARBA00022448"/>
    </source>
</evidence>
<keyword evidence="8" id="KW-0406">Ion transport</keyword>
<proteinExistence type="predicted"/>
<dbReference type="GO" id="GO:0005886">
    <property type="term" value="C:plasma membrane"/>
    <property type="evidence" value="ECO:0007669"/>
    <property type="project" value="UniProtKB-SubCell"/>
</dbReference>
<evidence type="ECO:0000256" key="6">
    <source>
        <dbReference type="ARBA" id="ARBA00022958"/>
    </source>
</evidence>